<dbReference type="PROSITE" id="PS50110">
    <property type="entry name" value="RESPONSE_REGULATORY"/>
    <property type="match status" value="1"/>
</dbReference>
<sequence>MGDAISGKLLKNIFRYASCILGNRQLSRIAVVEALKAQGINGGSSRFELYRLVNEAAVSSAPLAEVRFSGGCGIGTELLKLPHQRRQIVALRAVMGFSYGDVGEIMGMTEAAVRRAYVSSLLEMRAKPAVLIIEDEAMIALDLQKIIKTLGLSVAGIAKNREEALRIVGLSHPKLIVADYRLRDETGIDVVNAIREQIHADVIYITAHPEAVTEQLGAASEVVLSKPFNARALVAAVQSKLAA</sequence>
<dbReference type="InterPro" id="IPR036388">
    <property type="entry name" value="WH-like_DNA-bd_sf"/>
</dbReference>
<dbReference type="STRING" id="648757.Rvan_1698"/>
<accession>E3HYX1</accession>
<dbReference type="SMART" id="SM00448">
    <property type="entry name" value="REC"/>
    <property type="match status" value="1"/>
</dbReference>
<dbReference type="GO" id="GO:0000160">
    <property type="term" value="P:phosphorelay signal transduction system"/>
    <property type="evidence" value="ECO:0007669"/>
    <property type="project" value="InterPro"/>
</dbReference>
<name>E3HYX1_RHOVT</name>
<dbReference type="eggNOG" id="COG4565">
    <property type="taxonomic scope" value="Bacteria"/>
</dbReference>
<reference evidence="7" key="1">
    <citation type="journal article" date="2011" name="J. Bacteriol.">
        <title>Genome sequences of eight morphologically diverse alphaproteobacteria.</title>
        <authorList>
            <consortium name="US DOE Joint Genome Institute"/>
            <person name="Brown P.J."/>
            <person name="Kysela D.T."/>
            <person name="Buechlein A."/>
            <person name="Hemmerich C."/>
            <person name="Brun Y.V."/>
        </authorList>
    </citation>
    <scope>NUCLEOTIDE SEQUENCE [LARGE SCALE GENOMIC DNA]</scope>
    <source>
        <strain evidence="7">ATCC 17100 / ATH 3.1.1 / DSM 162 / LMG 4299</strain>
    </source>
</reference>
<dbReference type="HOGENOM" id="CLU_1141889_0_0_5"/>
<keyword evidence="7" id="KW-1185">Reference proteome</keyword>
<dbReference type="InterPro" id="IPR013249">
    <property type="entry name" value="RNA_pol_sigma70_r4_t2"/>
</dbReference>
<dbReference type="InterPro" id="IPR011006">
    <property type="entry name" value="CheY-like_superfamily"/>
</dbReference>
<dbReference type="Pfam" id="PF08281">
    <property type="entry name" value="Sigma70_r4_2"/>
    <property type="match status" value="1"/>
</dbReference>
<evidence type="ECO:0000259" key="5">
    <source>
        <dbReference type="PROSITE" id="PS50110"/>
    </source>
</evidence>
<dbReference type="GO" id="GO:0006352">
    <property type="term" value="P:DNA-templated transcription initiation"/>
    <property type="evidence" value="ECO:0007669"/>
    <property type="project" value="InterPro"/>
</dbReference>
<evidence type="ECO:0000256" key="2">
    <source>
        <dbReference type="ARBA" id="ARBA00023015"/>
    </source>
</evidence>
<dbReference type="SUPFAM" id="SSF88659">
    <property type="entry name" value="Sigma3 and sigma4 domains of RNA polymerase sigma factors"/>
    <property type="match status" value="1"/>
</dbReference>
<feature type="domain" description="Response regulatory" evidence="5">
    <location>
        <begin position="129"/>
        <end position="241"/>
    </location>
</feature>
<dbReference type="PANTHER" id="PTHR44591">
    <property type="entry name" value="STRESS RESPONSE REGULATOR PROTEIN 1"/>
    <property type="match status" value="1"/>
</dbReference>
<dbReference type="Gene3D" id="1.10.10.10">
    <property type="entry name" value="Winged helix-like DNA-binding domain superfamily/Winged helix DNA-binding domain"/>
    <property type="match status" value="1"/>
</dbReference>
<keyword evidence="2" id="KW-0805">Transcription regulation</keyword>
<dbReference type="SUPFAM" id="SSF52172">
    <property type="entry name" value="CheY-like"/>
    <property type="match status" value="1"/>
</dbReference>
<dbReference type="InterPro" id="IPR001789">
    <property type="entry name" value="Sig_transdc_resp-reg_receiver"/>
</dbReference>
<protein>
    <recommendedName>
        <fullName evidence="5">Response regulatory domain-containing protein</fullName>
    </recommendedName>
</protein>
<evidence type="ECO:0000313" key="6">
    <source>
        <dbReference type="EMBL" id="ADP70946.1"/>
    </source>
</evidence>
<dbReference type="Pfam" id="PF00072">
    <property type="entry name" value="Response_reg"/>
    <property type="match status" value="1"/>
</dbReference>
<dbReference type="KEGG" id="rva:Rvan_1698"/>
<dbReference type="eggNOG" id="COG1595">
    <property type="taxonomic scope" value="Bacteria"/>
</dbReference>
<dbReference type="Gene3D" id="3.40.50.2300">
    <property type="match status" value="1"/>
</dbReference>
<evidence type="ECO:0000313" key="7">
    <source>
        <dbReference type="Proteomes" id="UP000001399"/>
    </source>
</evidence>
<evidence type="ECO:0000256" key="1">
    <source>
        <dbReference type="ARBA" id="ARBA00022553"/>
    </source>
</evidence>
<organism evidence="6 7">
    <name type="scientific">Rhodomicrobium vannielii (strain ATCC 17100 / DSM 162 / LMG 4299 / NCIMB 10020 / ATH 3.1.1)</name>
    <dbReference type="NCBI Taxonomy" id="648757"/>
    <lineage>
        <taxon>Bacteria</taxon>
        <taxon>Pseudomonadati</taxon>
        <taxon>Pseudomonadota</taxon>
        <taxon>Alphaproteobacteria</taxon>
        <taxon>Hyphomicrobiales</taxon>
        <taxon>Hyphomicrobiaceae</taxon>
        <taxon>Rhodomicrobium</taxon>
    </lineage>
</organism>
<feature type="modified residue" description="4-aspartylphosphate" evidence="4">
    <location>
        <position position="179"/>
    </location>
</feature>
<dbReference type="InterPro" id="IPR013324">
    <property type="entry name" value="RNA_pol_sigma_r3/r4-like"/>
</dbReference>
<dbReference type="EMBL" id="CP002292">
    <property type="protein sequence ID" value="ADP70946.1"/>
    <property type="molecule type" value="Genomic_DNA"/>
</dbReference>
<proteinExistence type="predicted"/>
<keyword evidence="3" id="KW-0804">Transcription</keyword>
<gene>
    <name evidence="6" type="ordered locus">Rvan_1698</name>
</gene>
<keyword evidence="1 4" id="KW-0597">Phosphoprotein</keyword>
<dbReference type="Proteomes" id="UP000001399">
    <property type="component" value="Chromosome"/>
</dbReference>
<dbReference type="GO" id="GO:0003677">
    <property type="term" value="F:DNA binding"/>
    <property type="evidence" value="ECO:0007669"/>
    <property type="project" value="InterPro"/>
</dbReference>
<dbReference type="AlphaFoldDB" id="E3HYX1"/>
<dbReference type="InterPro" id="IPR050595">
    <property type="entry name" value="Bact_response_regulator"/>
</dbReference>
<evidence type="ECO:0000256" key="3">
    <source>
        <dbReference type="ARBA" id="ARBA00023163"/>
    </source>
</evidence>
<evidence type="ECO:0000256" key="4">
    <source>
        <dbReference type="PROSITE-ProRule" id="PRU00169"/>
    </source>
</evidence>
<dbReference type="GO" id="GO:0016987">
    <property type="term" value="F:sigma factor activity"/>
    <property type="evidence" value="ECO:0007669"/>
    <property type="project" value="InterPro"/>
</dbReference>
<dbReference type="PANTHER" id="PTHR44591:SF3">
    <property type="entry name" value="RESPONSE REGULATORY DOMAIN-CONTAINING PROTEIN"/>
    <property type="match status" value="1"/>
</dbReference>